<feature type="region of interest" description="Disordered" evidence="1">
    <location>
        <begin position="1"/>
        <end position="103"/>
    </location>
</feature>
<sequence length="103" mass="11420">MEIHSLTSKPIFGKGRGISFTKKSIKGLRQTSKGGRRSASILTIRKRSKSGQTELVEQQEENRSNLREHPPVKPFLDLSQQAMVDGSSKRASEGWPAQEKAEG</sequence>
<name>A0A5N6L0Y5_9ROSI</name>
<dbReference type="EMBL" id="VIBQ01000045">
    <property type="protein sequence ID" value="KAB8477464.1"/>
    <property type="molecule type" value="Genomic_DNA"/>
</dbReference>
<proteinExistence type="predicted"/>
<keyword evidence="3" id="KW-1185">Reference proteome</keyword>
<reference evidence="2 3" key="1">
    <citation type="submission" date="2019-06" db="EMBL/GenBank/DDBJ databases">
        <title>A chromosomal-level reference genome of Carpinus fangiana (Coryloideae, Betulaceae).</title>
        <authorList>
            <person name="Yang X."/>
            <person name="Wang Z."/>
            <person name="Zhang L."/>
            <person name="Hao G."/>
            <person name="Liu J."/>
            <person name="Yang Y."/>
        </authorList>
    </citation>
    <scope>NUCLEOTIDE SEQUENCE [LARGE SCALE GENOMIC DNA]</scope>
    <source>
        <strain evidence="2">Cfa_2016G</strain>
        <tissue evidence="2">Leaf</tissue>
    </source>
</reference>
<protein>
    <submittedName>
        <fullName evidence="2">Uncharacterized protein</fullName>
    </submittedName>
</protein>
<gene>
    <name evidence="2" type="ORF">FH972_025330</name>
</gene>
<dbReference type="Proteomes" id="UP000327013">
    <property type="component" value="Unassembled WGS sequence"/>
</dbReference>
<comment type="caution">
    <text evidence="2">The sequence shown here is derived from an EMBL/GenBank/DDBJ whole genome shotgun (WGS) entry which is preliminary data.</text>
</comment>
<evidence type="ECO:0000256" key="1">
    <source>
        <dbReference type="SAM" id="MobiDB-lite"/>
    </source>
</evidence>
<evidence type="ECO:0000313" key="2">
    <source>
        <dbReference type="EMBL" id="KAB8477464.1"/>
    </source>
</evidence>
<feature type="compositionally biased region" description="Basic and acidic residues" evidence="1">
    <location>
        <begin position="60"/>
        <end position="71"/>
    </location>
</feature>
<organism evidence="2 3">
    <name type="scientific">Carpinus fangiana</name>
    <dbReference type="NCBI Taxonomy" id="176857"/>
    <lineage>
        <taxon>Eukaryota</taxon>
        <taxon>Viridiplantae</taxon>
        <taxon>Streptophyta</taxon>
        <taxon>Embryophyta</taxon>
        <taxon>Tracheophyta</taxon>
        <taxon>Spermatophyta</taxon>
        <taxon>Magnoliopsida</taxon>
        <taxon>eudicotyledons</taxon>
        <taxon>Gunneridae</taxon>
        <taxon>Pentapetalae</taxon>
        <taxon>rosids</taxon>
        <taxon>fabids</taxon>
        <taxon>Fagales</taxon>
        <taxon>Betulaceae</taxon>
        <taxon>Carpinus</taxon>
    </lineage>
</organism>
<accession>A0A5N6L0Y5</accession>
<dbReference type="AlphaFoldDB" id="A0A5N6L0Y5"/>
<evidence type="ECO:0000313" key="3">
    <source>
        <dbReference type="Proteomes" id="UP000327013"/>
    </source>
</evidence>